<feature type="domain" description="Sortilin N-terminal" evidence="2">
    <location>
        <begin position="50"/>
        <end position="174"/>
    </location>
</feature>
<keyword evidence="1" id="KW-0677">Repeat</keyword>
<dbReference type="AlphaFoldDB" id="I5CA39"/>
<evidence type="ECO:0000259" key="2">
    <source>
        <dbReference type="Pfam" id="PF15902"/>
    </source>
</evidence>
<proteinExistence type="predicted"/>
<evidence type="ECO:0000256" key="1">
    <source>
        <dbReference type="ARBA" id="ARBA00022737"/>
    </source>
</evidence>
<evidence type="ECO:0000313" key="3">
    <source>
        <dbReference type="EMBL" id="EIM78691.1"/>
    </source>
</evidence>
<reference evidence="3 4" key="1">
    <citation type="submission" date="2012-05" db="EMBL/GenBank/DDBJ databases">
        <title>Genome sequence of Nitritalea halalkaliphila LW7.</title>
        <authorList>
            <person name="Jangir P.K."/>
            <person name="Singh A."/>
            <person name="Shivaji S."/>
            <person name="Sharma R."/>
        </authorList>
    </citation>
    <scope>NUCLEOTIDE SEQUENCE [LARGE SCALE GENOMIC DNA]</scope>
    <source>
        <strain evidence="3 4">LW7</strain>
    </source>
</reference>
<gene>
    <name evidence="3" type="ORF">A3SI_01356</name>
</gene>
<organism evidence="3 4">
    <name type="scientific">Nitritalea halalkaliphila LW7</name>
    <dbReference type="NCBI Taxonomy" id="1189621"/>
    <lineage>
        <taxon>Bacteria</taxon>
        <taxon>Pseudomonadati</taxon>
        <taxon>Bacteroidota</taxon>
        <taxon>Cytophagia</taxon>
        <taxon>Cytophagales</taxon>
        <taxon>Cyclobacteriaceae</taxon>
        <taxon>Nitritalea</taxon>
    </lineage>
</organism>
<sequence length="478" mass="53597">MVVTPGKIYPMGFRREYRAVTVAESDPNIIYVGGGEKTVRGNVSYGYGMFKSTDAGKTWEPKGLEDSRFISRVRVHPTNPDIVYAAVMGDLFKPTPERGVYKSTNGGDTWERVLFVDEKSGAVDLILDPKNPEVMYATSWQVQRTPYSLESGGPGSKMFKSTDGGKNWTEISRNPGLPKGLLGIMGITVSPVNSNRLYAIIENLDGGVFVSNDAGATWEKTNDDRNLRQRAWYYTRIYADTQDENTVYVMNVSYHKSTDGGKTFKGANAPHGDHHDLWIDPVDPKRMIIADDGGAQVTFDGGTSWSTYMNQPTAQFYRVTTDDHFPYRIYGAQQDNSTMRISHRNDGFGITEDDWEVSAGSESGWLAVDPTNNDIVYGGNYGGLLQMKNHATGARRNVNVYPDNPMGHGAEDMKYRFQWNFPIFFSHHDPKVLYTTSDRFHRSTNGGQSWETFSPDLTRDAKDKQGLLEVLSRRTTPR</sequence>
<dbReference type="CDD" id="cd15482">
    <property type="entry name" value="Sialidase_non-viral"/>
    <property type="match status" value="1"/>
</dbReference>
<dbReference type="STRING" id="1189621.A3SI_01356"/>
<dbReference type="GO" id="GO:0016787">
    <property type="term" value="F:hydrolase activity"/>
    <property type="evidence" value="ECO:0007669"/>
    <property type="project" value="UniProtKB-KW"/>
</dbReference>
<keyword evidence="3" id="KW-0378">Hydrolase</keyword>
<dbReference type="InterPro" id="IPR015943">
    <property type="entry name" value="WD40/YVTN_repeat-like_dom_sf"/>
</dbReference>
<evidence type="ECO:0000313" key="4">
    <source>
        <dbReference type="Proteomes" id="UP000005551"/>
    </source>
</evidence>
<dbReference type="RefSeq" id="WP_009053240.1">
    <property type="nucleotide sequence ID" value="NZ_AJYA01000002.1"/>
</dbReference>
<dbReference type="Pfam" id="PF15902">
    <property type="entry name" value="Sortilin-Vps10"/>
    <property type="match status" value="2"/>
</dbReference>
<dbReference type="PATRIC" id="fig|1189621.3.peg.281"/>
<dbReference type="InterPro" id="IPR031778">
    <property type="entry name" value="Sortilin_N"/>
</dbReference>
<dbReference type="PANTHER" id="PTHR12106">
    <property type="entry name" value="SORTILIN RELATED"/>
    <property type="match status" value="1"/>
</dbReference>
<dbReference type="EMBL" id="AJYA01000002">
    <property type="protein sequence ID" value="EIM78691.1"/>
    <property type="molecule type" value="Genomic_DNA"/>
</dbReference>
<dbReference type="SUPFAM" id="SSF50939">
    <property type="entry name" value="Sialidases"/>
    <property type="match status" value="2"/>
</dbReference>
<accession>I5CA39</accession>
<keyword evidence="4" id="KW-1185">Reference proteome</keyword>
<protein>
    <submittedName>
        <fullName evidence="3">Glycosyl hydrolase</fullName>
    </submittedName>
</protein>
<comment type="caution">
    <text evidence="3">The sequence shown here is derived from an EMBL/GenBank/DDBJ whole genome shotgun (WGS) entry which is preliminary data.</text>
</comment>
<dbReference type="InterPro" id="IPR050310">
    <property type="entry name" value="VPS10-sortilin"/>
</dbReference>
<feature type="domain" description="Sortilin N-terminal" evidence="2">
    <location>
        <begin position="208"/>
        <end position="336"/>
    </location>
</feature>
<dbReference type="InterPro" id="IPR036278">
    <property type="entry name" value="Sialidase_sf"/>
</dbReference>
<name>I5CA39_9BACT</name>
<dbReference type="Proteomes" id="UP000005551">
    <property type="component" value="Unassembled WGS sequence"/>
</dbReference>
<dbReference type="Gene3D" id="2.130.10.10">
    <property type="entry name" value="YVTN repeat-like/Quinoprotein amine dehydrogenase"/>
    <property type="match status" value="3"/>
</dbReference>
<dbReference type="PANTHER" id="PTHR12106:SF27">
    <property type="entry name" value="SORTILIN-RELATED RECEPTOR"/>
    <property type="match status" value="1"/>
</dbReference>